<accession>X7ZTS8</accession>
<reference evidence="1" key="1">
    <citation type="submission" date="2014-01" db="EMBL/GenBank/DDBJ databases">
        <authorList>
            <person name="Brown-Elliot B."/>
            <person name="Wallace R."/>
            <person name="Lenaerts A."/>
            <person name="Ordway D."/>
            <person name="DeGroote M.A."/>
            <person name="Parker T."/>
            <person name="Sizemore C."/>
            <person name="Tallon L.J."/>
            <person name="Sadzewicz L.K."/>
            <person name="Sengamalay N."/>
            <person name="Fraser C.M."/>
            <person name="Hine E."/>
            <person name="Shefchek K.A."/>
            <person name="Das S.P."/>
            <person name="Tettelin H."/>
        </authorList>
    </citation>
    <scope>NUCLEOTIDE SEQUENCE [LARGE SCALE GENOMIC DNA]</scope>
    <source>
        <strain evidence="1">4042</strain>
    </source>
</reference>
<dbReference type="AlphaFoldDB" id="X7ZTS8"/>
<comment type="caution">
    <text evidence="1">The sequence shown here is derived from an EMBL/GenBank/DDBJ whole genome shotgun (WGS) entry which is preliminary data.</text>
</comment>
<proteinExistence type="predicted"/>
<dbReference type="EMBL" id="JAOB01000069">
    <property type="protein sequence ID" value="EUA23042.1"/>
    <property type="molecule type" value="Genomic_DNA"/>
</dbReference>
<protein>
    <submittedName>
        <fullName evidence="1">Uncharacterized protein</fullName>
    </submittedName>
</protein>
<sequence length="87" mass="8903">MVTHATNRGPRTSTPSAWAVVLVLDTELLLLTTGRLGHAGTAAPRAARKARYSAATTTAAARDAAQVDCAALGEHGLEAGEHVGQLT</sequence>
<evidence type="ECO:0000313" key="1">
    <source>
        <dbReference type="EMBL" id="EUA23042.1"/>
    </source>
</evidence>
<gene>
    <name evidence="1" type="ORF">I553_5237</name>
</gene>
<organism evidence="1">
    <name type="scientific">Mycobacterium xenopi 4042</name>
    <dbReference type="NCBI Taxonomy" id="1299334"/>
    <lineage>
        <taxon>Bacteria</taxon>
        <taxon>Bacillati</taxon>
        <taxon>Actinomycetota</taxon>
        <taxon>Actinomycetes</taxon>
        <taxon>Mycobacteriales</taxon>
        <taxon>Mycobacteriaceae</taxon>
        <taxon>Mycobacterium</taxon>
    </lineage>
</organism>
<name>X7ZTS8_MYCXE</name>